<sequence>MEAAGERPLAAGGAGGRWHNAVADEDRPTQVLPKFGDDTSGTEYGPAQGRWLTAGKSGC</sequence>
<evidence type="ECO:0000313" key="2">
    <source>
        <dbReference type="EMBL" id="TVS86947.1"/>
    </source>
</evidence>
<organism evidence="2 3">
    <name type="scientific">Mycobacterium helveticum</name>
    <dbReference type="NCBI Taxonomy" id="2592811"/>
    <lineage>
        <taxon>Bacteria</taxon>
        <taxon>Bacillati</taxon>
        <taxon>Actinomycetota</taxon>
        <taxon>Actinomycetes</taxon>
        <taxon>Mycobacteriales</taxon>
        <taxon>Mycobacteriaceae</taxon>
        <taxon>Mycobacterium</taxon>
    </lineage>
</organism>
<gene>
    <name evidence="2" type="ORF">FPZ47_16835</name>
</gene>
<dbReference type="AlphaFoldDB" id="A0A557XM86"/>
<feature type="region of interest" description="Disordered" evidence="1">
    <location>
        <begin position="1"/>
        <end position="59"/>
    </location>
</feature>
<protein>
    <submittedName>
        <fullName evidence="2">Uncharacterized protein</fullName>
    </submittedName>
</protein>
<keyword evidence="3" id="KW-1185">Reference proteome</keyword>
<accession>A0A557XM86</accession>
<dbReference type="EMBL" id="VMQU01000073">
    <property type="protein sequence ID" value="TVS86947.1"/>
    <property type="molecule type" value="Genomic_DNA"/>
</dbReference>
<dbReference type="Proteomes" id="UP000320513">
    <property type="component" value="Unassembled WGS sequence"/>
</dbReference>
<comment type="caution">
    <text evidence="2">The sequence shown here is derived from an EMBL/GenBank/DDBJ whole genome shotgun (WGS) entry which is preliminary data.</text>
</comment>
<name>A0A557XM86_9MYCO</name>
<reference evidence="2 3" key="1">
    <citation type="submission" date="2019-07" db="EMBL/GenBank/DDBJ databases">
        <title>New Mycobacterium species.</title>
        <authorList>
            <person name="Tortoli E."/>
            <person name="Ghielmetti G."/>
            <person name="Friedel U."/>
            <person name="Trovato A."/>
        </authorList>
    </citation>
    <scope>NUCLEOTIDE SEQUENCE [LARGE SCALE GENOMIC DNA]</scope>
    <source>
        <strain evidence="2 3">16-83</strain>
    </source>
</reference>
<proteinExistence type="predicted"/>
<evidence type="ECO:0000256" key="1">
    <source>
        <dbReference type="SAM" id="MobiDB-lite"/>
    </source>
</evidence>
<evidence type="ECO:0000313" key="3">
    <source>
        <dbReference type="Proteomes" id="UP000320513"/>
    </source>
</evidence>